<dbReference type="SMART" id="SM00822">
    <property type="entry name" value="PKS_KR"/>
    <property type="match status" value="1"/>
</dbReference>
<dbReference type="RefSeq" id="WP_150405091.1">
    <property type="nucleotide sequence ID" value="NZ_VXLC01000015.1"/>
</dbReference>
<comment type="subcellular location">
    <subcellularLocation>
        <location evidence="1">Secreted</location>
        <location evidence="1">Cell wall</location>
    </subcellularLocation>
</comment>
<comment type="catalytic activity">
    <reaction evidence="6">
        <text>a (3R)-hydroxyacyl-[ACP] + NADP(+) = a 3-oxoacyl-[ACP] + NADPH + H(+)</text>
        <dbReference type="Rhea" id="RHEA:17397"/>
        <dbReference type="Rhea" id="RHEA-COMP:9916"/>
        <dbReference type="Rhea" id="RHEA-COMP:9945"/>
        <dbReference type="ChEBI" id="CHEBI:15378"/>
        <dbReference type="ChEBI" id="CHEBI:57783"/>
        <dbReference type="ChEBI" id="CHEBI:58349"/>
        <dbReference type="ChEBI" id="CHEBI:78776"/>
        <dbReference type="ChEBI" id="CHEBI:78827"/>
        <dbReference type="EC" id="1.1.1.100"/>
    </reaction>
    <physiologicalReaction direction="right-to-left" evidence="6">
        <dbReference type="Rhea" id="RHEA:17399"/>
    </physiologicalReaction>
</comment>
<dbReference type="InterPro" id="IPR036291">
    <property type="entry name" value="NAD(P)-bd_dom_sf"/>
</dbReference>
<comment type="similarity">
    <text evidence="2">Belongs to the short-chain dehydrogenases/reductases (SDR) family.</text>
</comment>
<accession>A0A5N0E9C8</accession>
<gene>
    <name evidence="8" type="ORF">F3087_28275</name>
</gene>
<reference evidence="8 9" key="1">
    <citation type="submission" date="2019-09" db="EMBL/GenBank/DDBJ databases">
        <authorList>
            <person name="Wang X."/>
        </authorList>
    </citation>
    <scope>NUCLEOTIDE SEQUENCE [LARGE SCALE GENOMIC DNA]</scope>
    <source>
        <strain evidence="8 9">CICC 11023</strain>
    </source>
</reference>
<keyword evidence="3" id="KW-0964">Secreted</keyword>
<organism evidence="8 9">
    <name type="scientific">Nocardia colli</name>
    <dbReference type="NCBI Taxonomy" id="2545717"/>
    <lineage>
        <taxon>Bacteria</taxon>
        <taxon>Bacillati</taxon>
        <taxon>Actinomycetota</taxon>
        <taxon>Actinomycetes</taxon>
        <taxon>Mycobacteriales</taxon>
        <taxon>Nocardiaceae</taxon>
        <taxon>Nocardia</taxon>
    </lineage>
</organism>
<keyword evidence="3" id="KW-0134">Cell wall</keyword>
<dbReference type="OrthoDB" id="517007at2"/>
<evidence type="ECO:0000313" key="9">
    <source>
        <dbReference type="Proteomes" id="UP000323876"/>
    </source>
</evidence>
<dbReference type="InterPro" id="IPR002347">
    <property type="entry name" value="SDR_fam"/>
</dbReference>
<dbReference type="PANTHER" id="PTHR42879">
    <property type="entry name" value="3-OXOACYL-(ACYL-CARRIER-PROTEIN) REDUCTASE"/>
    <property type="match status" value="1"/>
</dbReference>
<evidence type="ECO:0000256" key="4">
    <source>
        <dbReference type="ARBA" id="ARBA00023002"/>
    </source>
</evidence>
<evidence type="ECO:0000256" key="5">
    <source>
        <dbReference type="ARBA" id="ARBA00040781"/>
    </source>
</evidence>
<dbReference type="PRINTS" id="PR00081">
    <property type="entry name" value="GDHRDH"/>
</dbReference>
<evidence type="ECO:0000256" key="3">
    <source>
        <dbReference type="ARBA" id="ARBA00022512"/>
    </source>
</evidence>
<dbReference type="Gene3D" id="3.40.50.720">
    <property type="entry name" value="NAD(P)-binding Rossmann-like Domain"/>
    <property type="match status" value="1"/>
</dbReference>
<dbReference type="NCBIfam" id="NF009466">
    <property type="entry name" value="PRK12826.1-2"/>
    <property type="match status" value="1"/>
</dbReference>
<evidence type="ECO:0000256" key="1">
    <source>
        <dbReference type="ARBA" id="ARBA00004191"/>
    </source>
</evidence>
<keyword evidence="9" id="KW-1185">Reference proteome</keyword>
<dbReference type="Proteomes" id="UP000323876">
    <property type="component" value="Unassembled WGS sequence"/>
</dbReference>
<evidence type="ECO:0000256" key="6">
    <source>
        <dbReference type="ARBA" id="ARBA00047400"/>
    </source>
</evidence>
<dbReference type="PRINTS" id="PR00080">
    <property type="entry name" value="SDRFAMILY"/>
</dbReference>
<dbReference type="PANTHER" id="PTHR42879:SF2">
    <property type="entry name" value="3-OXOACYL-[ACYL-CARRIER-PROTEIN] REDUCTASE FABG"/>
    <property type="match status" value="1"/>
</dbReference>
<dbReference type="InterPro" id="IPR057326">
    <property type="entry name" value="KR_dom"/>
</dbReference>
<dbReference type="EMBL" id="VXLC01000015">
    <property type="protein sequence ID" value="KAA8885533.1"/>
    <property type="molecule type" value="Genomic_DNA"/>
</dbReference>
<dbReference type="FunFam" id="3.40.50.720:FF:000173">
    <property type="entry name" value="3-oxoacyl-[acyl-carrier protein] reductase"/>
    <property type="match status" value="1"/>
</dbReference>
<comment type="caution">
    <text evidence="8">The sequence shown here is derived from an EMBL/GenBank/DDBJ whole genome shotgun (WGS) entry which is preliminary data.</text>
</comment>
<feature type="domain" description="Ketoreductase" evidence="7">
    <location>
        <begin position="3"/>
        <end position="176"/>
    </location>
</feature>
<name>A0A5N0E9C8_9NOCA</name>
<evidence type="ECO:0000256" key="2">
    <source>
        <dbReference type="ARBA" id="ARBA00006484"/>
    </source>
</evidence>
<dbReference type="AlphaFoldDB" id="A0A5N0E9C8"/>
<dbReference type="InterPro" id="IPR050259">
    <property type="entry name" value="SDR"/>
</dbReference>
<dbReference type="GO" id="GO:0004316">
    <property type="term" value="F:3-oxoacyl-[acyl-carrier-protein] reductase (NADPH) activity"/>
    <property type="evidence" value="ECO:0007669"/>
    <property type="project" value="UniProtKB-EC"/>
</dbReference>
<proteinExistence type="inferred from homology"/>
<evidence type="ECO:0000313" key="8">
    <source>
        <dbReference type="EMBL" id="KAA8885533.1"/>
    </source>
</evidence>
<dbReference type="Pfam" id="PF13561">
    <property type="entry name" value="adh_short_C2"/>
    <property type="match status" value="1"/>
</dbReference>
<sequence>MNHSAFVTGGNRGIGLAIARELARRGKPVAVSTRSGAAPDGLFAVPCDVTDQRQVDRAFTMIEQRLGAVDVLVANAGITKDVLLAAMTEADFAGVVDTNLVGTFRVINRAARTMIRQRRGRIILVSSVTALLGSAGQTNYAASKAGMIGLARSLVRELGARGITVNVVAPGFVDTDMTATLTPQWRTEVTRKIPLGRIADAAEIARVVAFLAGDDAGYITGAVIPVDGGLGMGH</sequence>
<keyword evidence="4" id="KW-0560">Oxidoreductase</keyword>
<dbReference type="SUPFAM" id="SSF51735">
    <property type="entry name" value="NAD(P)-binding Rossmann-fold domains"/>
    <property type="match status" value="1"/>
</dbReference>
<evidence type="ECO:0000259" key="7">
    <source>
        <dbReference type="SMART" id="SM00822"/>
    </source>
</evidence>
<protein>
    <recommendedName>
        <fullName evidence="5">3-oxoacyl-[acyl-carrier-protein] reductase MabA</fullName>
    </recommendedName>
</protein>